<sequence>MAALSGSTAQLYLLTFLSLLFLIHARLNLDPSDLQALSTIQKTVGFQFHISQPAPCNTPGVFCERRLSDNNTYVLRITRLVFKSHRLDGFLSPAIGRLSELKEISLAHNNLGDQIPSQIVDCRKLEILNFGDNRFSGEVPAGLSNLIRLRTLDLSSNKLSGNLSFLKHFPNLESLSIADNFFSGKIPASIRSFRNLRLFNFAGNEFLDGSLPTMESVEISGTDVPKRYILAENTSTKGHNNTTAAANAQAPTNALAPGPSATPKHKKKNNTKKVGGWLLGFFAGALAGFVSGLIFSLLFKLLLAVVRGGGKDGGPAIFSSLIKSKEDLAFLEKEDGLANLELIGSGGCGQVYKAELPGSNGKMIAIKKIIQPPKDADELTADEESKLMNKKMRQIRSEINTVGKIRHRNLIPLLAHVSRLDCHYLVYEFMKNGSLQDILNQVADGTRQLDWLTRHKIALGIAAGLEYLHLNNTPHIIHRDLKPANVLLDDDMEARIADFGLAKAMPDAHTHISTSNVMGTVGYIAPEYHQTFKFTDRCDIYSFGVVLGVLVMGRLPSDEFFQNTNEMSLVKWMRNVMTSEKPKQAIDEKLIGNGYEEQMLLVLKIACFCTLDNPKERPNSKDVRCMLAQIKH</sequence>
<keyword evidence="9" id="KW-0325">Glycoprotein</keyword>
<dbReference type="PROSITE" id="PS51450">
    <property type="entry name" value="LRR"/>
    <property type="match status" value="1"/>
</dbReference>
<dbReference type="FunFam" id="3.80.10.10:FF:000041">
    <property type="entry name" value="LRR receptor-like serine/threonine-protein kinase ERECTA"/>
    <property type="match status" value="1"/>
</dbReference>
<evidence type="ECO:0000313" key="13">
    <source>
        <dbReference type="EMBL" id="KAB2609234.1"/>
    </source>
</evidence>
<dbReference type="InterPro" id="IPR008271">
    <property type="entry name" value="Ser/Thr_kinase_AS"/>
</dbReference>
<protein>
    <submittedName>
        <fullName evidence="13">Leucine-rich repeat receptor-like serine/threonine/tyrosine-protein kinase SOBIR1</fullName>
    </submittedName>
</protein>
<keyword evidence="2" id="KW-0433">Leucine-rich repeat</keyword>
<dbReference type="Pfam" id="PF13855">
    <property type="entry name" value="LRR_8"/>
    <property type="match status" value="1"/>
</dbReference>
<dbReference type="Gene3D" id="3.80.10.10">
    <property type="entry name" value="Ribonuclease Inhibitor"/>
    <property type="match status" value="2"/>
</dbReference>
<organism evidence="13 14">
    <name type="scientific">Pyrus ussuriensis x Pyrus communis</name>
    <dbReference type="NCBI Taxonomy" id="2448454"/>
    <lineage>
        <taxon>Eukaryota</taxon>
        <taxon>Viridiplantae</taxon>
        <taxon>Streptophyta</taxon>
        <taxon>Embryophyta</taxon>
        <taxon>Tracheophyta</taxon>
        <taxon>Spermatophyta</taxon>
        <taxon>Magnoliopsida</taxon>
        <taxon>eudicotyledons</taxon>
        <taxon>Gunneridae</taxon>
        <taxon>Pentapetalae</taxon>
        <taxon>rosids</taxon>
        <taxon>fabids</taxon>
        <taxon>Rosales</taxon>
        <taxon>Rosaceae</taxon>
        <taxon>Amygdaloideae</taxon>
        <taxon>Maleae</taxon>
        <taxon>Pyrus</taxon>
    </lineage>
</organism>
<dbReference type="GO" id="GO:0004672">
    <property type="term" value="F:protein kinase activity"/>
    <property type="evidence" value="ECO:0007669"/>
    <property type="project" value="InterPro"/>
</dbReference>
<dbReference type="PANTHER" id="PTHR48056:SF75">
    <property type="entry name" value="LEUCINE-RICH REPEAT RECEPTOR-LIKE SERINE_THREONINE_TYROSINE-PROTEIN KINASE SOBIR1"/>
    <property type="match status" value="1"/>
</dbReference>
<dbReference type="InterPro" id="IPR032675">
    <property type="entry name" value="LRR_dom_sf"/>
</dbReference>
<evidence type="ECO:0000256" key="4">
    <source>
        <dbReference type="ARBA" id="ARBA00022729"/>
    </source>
</evidence>
<evidence type="ECO:0000313" key="14">
    <source>
        <dbReference type="Proteomes" id="UP000327157"/>
    </source>
</evidence>
<dbReference type="EMBL" id="SMOL01000553">
    <property type="protein sequence ID" value="KAB2609234.1"/>
    <property type="molecule type" value="Genomic_DNA"/>
</dbReference>
<keyword evidence="5" id="KW-0677">Repeat</keyword>
<evidence type="ECO:0000256" key="1">
    <source>
        <dbReference type="ARBA" id="ARBA00004167"/>
    </source>
</evidence>
<dbReference type="Proteomes" id="UP000327157">
    <property type="component" value="Chromosome 14"/>
</dbReference>
<gene>
    <name evidence="13" type="ORF">D8674_012402</name>
</gene>
<dbReference type="PANTHER" id="PTHR48056">
    <property type="entry name" value="LRR RECEPTOR-LIKE SERINE/THREONINE-PROTEIN KINASE-RELATED"/>
    <property type="match status" value="1"/>
</dbReference>
<dbReference type="SMART" id="SM00220">
    <property type="entry name" value="S_TKc"/>
    <property type="match status" value="1"/>
</dbReference>
<dbReference type="PROSITE" id="PS00108">
    <property type="entry name" value="PROTEIN_KINASE_ST"/>
    <property type="match status" value="1"/>
</dbReference>
<evidence type="ECO:0000256" key="8">
    <source>
        <dbReference type="ARBA" id="ARBA00023170"/>
    </source>
</evidence>
<dbReference type="PROSITE" id="PS50011">
    <property type="entry name" value="PROTEIN_KINASE_DOM"/>
    <property type="match status" value="1"/>
</dbReference>
<evidence type="ECO:0000256" key="5">
    <source>
        <dbReference type="ARBA" id="ARBA00022737"/>
    </source>
</evidence>
<comment type="subcellular location">
    <subcellularLocation>
        <location evidence="1">Membrane</location>
        <topology evidence="1">Single-pass membrane protein</topology>
    </subcellularLocation>
</comment>
<feature type="region of interest" description="Disordered" evidence="10">
    <location>
        <begin position="239"/>
        <end position="269"/>
    </location>
</feature>
<dbReference type="SUPFAM" id="SSF52058">
    <property type="entry name" value="L domain-like"/>
    <property type="match status" value="1"/>
</dbReference>
<reference evidence="14" key="2">
    <citation type="submission" date="2019-10" db="EMBL/GenBank/DDBJ databases">
        <title>A de novo genome assembly of a pear dwarfing rootstock.</title>
        <authorList>
            <person name="Wang F."/>
            <person name="Wang J."/>
            <person name="Li S."/>
            <person name="Zhang Y."/>
            <person name="Fang M."/>
            <person name="Ma L."/>
            <person name="Zhao Y."/>
            <person name="Jiang S."/>
        </authorList>
    </citation>
    <scope>NUCLEOTIDE SEQUENCE [LARGE SCALE GENOMIC DNA]</scope>
</reference>
<evidence type="ECO:0000256" key="6">
    <source>
        <dbReference type="ARBA" id="ARBA00022989"/>
    </source>
</evidence>
<keyword evidence="13" id="KW-0418">Kinase</keyword>
<dbReference type="GO" id="GO:0016020">
    <property type="term" value="C:membrane"/>
    <property type="evidence" value="ECO:0007669"/>
    <property type="project" value="UniProtKB-SubCell"/>
</dbReference>
<name>A0A5N5GEU7_9ROSA</name>
<keyword evidence="13" id="KW-0808">Transferase</keyword>
<evidence type="ECO:0000256" key="11">
    <source>
        <dbReference type="SAM" id="Phobius"/>
    </source>
</evidence>
<dbReference type="GO" id="GO:0005524">
    <property type="term" value="F:ATP binding"/>
    <property type="evidence" value="ECO:0007669"/>
    <property type="project" value="InterPro"/>
</dbReference>
<keyword evidence="8 13" id="KW-0675">Receptor</keyword>
<evidence type="ECO:0000256" key="10">
    <source>
        <dbReference type="SAM" id="MobiDB-lite"/>
    </source>
</evidence>
<evidence type="ECO:0000259" key="12">
    <source>
        <dbReference type="PROSITE" id="PS50011"/>
    </source>
</evidence>
<dbReference type="InterPro" id="IPR000719">
    <property type="entry name" value="Prot_kinase_dom"/>
</dbReference>
<feature type="transmembrane region" description="Helical" evidence="11">
    <location>
        <begin position="12"/>
        <end position="29"/>
    </location>
</feature>
<reference evidence="13 14" key="3">
    <citation type="submission" date="2019-11" db="EMBL/GenBank/DDBJ databases">
        <title>A de novo genome assembly of a pear dwarfing rootstock.</title>
        <authorList>
            <person name="Wang F."/>
            <person name="Wang J."/>
            <person name="Li S."/>
            <person name="Zhang Y."/>
            <person name="Fang M."/>
            <person name="Ma L."/>
            <person name="Zhao Y."/>
            <person name="Jiang S."/>
        </authorList>
    </citation>
    <scope>NUCLEOTIDE SEQUENCE [LARGE SCALE GENOMIC DNA]</scope>
    <source>
        <strain evidence="13">S2</strain>
        <tissue evidence="13">Leaf</tissue>
    </source>
</reference>
<reference evidence="13 14" key="1">
    <citation type="submission" date="2019-09" db="EMBL/GenBank/DDBJ databases">
        <authorList>
            <person name="Ou C."/>
        </authorList>
    </citation>
    <scope>NUCLEOTIDE SEQUENCE [LARGE SCALE GENOMIC DNA]</scope>
    <source>
        <strain evidence="13">S2</strain>
        <tissue evidence="13">Leaf</tissue>
    </source>
</reference>
<dbReference type="InterPro" id="IPR011009">
    <property type="entry name" value="Kinase-like_dom_sf"/>
</dbReference>
<dbReference type="Gene3D" id="1.10.510.10">
    <property type="entry name" value="Transferase(Phosphotransferase) domain 1"/>
    <property type="match status" value="1"/>
</dbReference>
<dbReference type="InterPro" id="IPR050647">
    <property type="entry name" value="Plant_LRR-RLKs"/>
</dbReference>
<feature type="transmembrane region" description="Helical" evidence="11">
    <location>
        <begin position="274"/>
        <end position="299"/>
    </location>
</feature>
<evidence type="ECO:0000256" key="3">
    <source>
        <dbReference type="ARBA" id="ARBA00022692"/>
    </source>
</evidence>
<proteinExistence type="predicted"/>
<evidence type="ECO:0000256" key="7">
    <source>
        <dbReference type="ARBA" id="ARBA00023136"/>
    </source>
</evidence>
<evidence type="ECO:0000256" key="2">
    <source>
        <dbReference type="ARBA" id="ARBA00022614"/>
    </source>
</evidence>
<dbReference type="Pfam" id="PF00560">
    <property type="entry name" value="LRR_1"/>
    <property type="match status" value="1"/>
</dbReference>
<keyword evidence="4" id="KW-0732">Signal</keyword>
<keyword evidence="14" id="KW-1185">Reference proteome</keyword>
<dbReference type="FunFam" id="1.10.510.10:FF:000479">
    <property type="entry name" value="Leucine-rich repeat receptor-like protein kinase"/>
    <property type="match status" value="1"/>
</dbReference>
<dbReference type="Gene3D" id="3.30.200.20">
    <property type="entry name" value="Phosphorylase Kinase, domain 1"/>
    <property type="match status" value="1"/>
</dbReference>
<keyword evidence="6 11" id="KW-1133">Transmembrane helix</keyword>
<dbReference type="SUPFAM" id="SSF56112">
    <property type="entry name" value="Protein kinase-like (PK-like)"/>
    <property type="match status" value="1"/>
</dbReference>
<comment type="caution">
    <text evidence="13">The sequence shown here is derived from an EMBL/GenBank/DDBJ whole genome shotgun (WGS) entry which is preliminary data.</text>
</comment>
<dbReference type="Pfam" id="PF00069">
    <property type="entry name" value="Pkinase"/>
    <property type="match status" value="1"/>
</dbReference>
<feature type="compositionally biased region" description="Low complexity" evidence="10">
    <location>
        <begin position="240"/>
        <end position="256"/>
    </location>
</feature>
<dbReference type="OrthoDB" id="4062651at2759"/>
<keyword evidence="3 11" id="KW-0812">Transmembrane</keyword>
<evidence type="ECO:0000256" key="9">
    <source>
        <dbReference type="ARBA" id="ARBA00023180"/>
    </source>
</evidence>
<feature type="domain" description="Protein kinase" evidence="12">
    <location>
        <begin position="337"/>
        <end position="632"/>
    </location>
</feature>
<keyword evidence="7 11" id="KW-0472">Membrane</keyword>
<accession>A0A5N5GEU7</accession>
<dbReference type="GO" id="GO:0033612">
    <property type="term" value="F:receptor serine/threonine kinase binding"/>
    <property type="evidence" value="ECO:0007669"/>
    <property type="project" value="TreeGrafter"/>
</dbReference>
<dbReference type="AlphaFoldDB" id="A0A5N5GEU7"/>
<dbReference type="InterPro" id="IPR001611">
    <property type="entry name" value="Leu-rich_rpt"/>
</dbReference>